<sequence>MQIALWKADVRLLAAVLLEAMQAVCLELKVLKVMVKRTKKTFTDYNQYRDRPFGLKWATAYAMDDLMKGVIENEAWATKEVVGLELMNREEIDTILLESFLYHKPITLQLNTKDEFGRFLDPVEGQFLGEAYEDYFVLNEQAIYWTDVRHISIKEDEKWFKVDYFQDEEAIRNKQIKKERNIEEEIKLIKNEYYQDFADDD</sequence>
<evidence type="ECO:0000313" key="1">
    <source>
        <dbReference type="EMBL" id="CAP62669.1"/>
    </source>
</evidence>
<accession>B3CKE8</accession>
<geneLocation type="plasmid" evidence="1">
    <name>pVEF3</name>
</geneLocation>
<organism evidence="1">
    <name type="scientific">Enterococcus faecium</name>
    <name type="common">Streptococcus faecium</name>
    <dbReference type="NCBI Taxonomy" id="1352"/>
    <lineage>
        <taxon>Bacteria</taxon>
        <taxon>Bacillati</taxon>
        <taxon>Bacillota</taxon>
        <taxon>Bacilli</taxon>
        <taxon>Lactobacillales</taxon>
        <taxon>Enterococcaceae</taxon>
        <taxon>Enterococcus</taxon>
    </lineage>
</organism>
<dbReference type="GO" id="GO:0003964">
    <property type="term" value="F:RNA-directed DNA polymerase activity"/>
    <property type="evidence" value="ECO:0007669"/>
    <property type="project" value="UniProtKB-KW"/>
</dbReference>
<dbReference type="GO" id="GO:0003887">
    <property type="term" value="F:DNA-directed DNA polymerase activity"/>
    <property type="evidence" value="ECO:0007669"/>
    <property type="project" value="UniProtKB-KW"/>
</dbReference>
<reference evidence="1" key="1">
    <citation type="journal article" date="2008" name="Plasmid">
        <title>The toxin-antitoxin system w-e-z ensures stable maintenance of vanA plasmids in an antibiotic-free environment.</title>
        <authorList>
            <person name="Sletvold H."/>
            <person name="Johnsen P.J."/>
            <person name="Simonsen G.S."/>
            <person name="Sundsfjord A."/>
            <person name="Nielsen K.M."/>
        </authorList>
    </citation>
    <scope>NUCLEOTIDE SEQUENCE [LARGE SCALE GENOMIC DNA]</scope>
    <source>
        <strain evidence="1">399/S99/A7</strain>
        <plasmid evidence="1">pVEF3</plasmid>
    </source>
</reference>
<dbReference type="EMBL" id="AM931300">
    <property type="protein sequence ID" value="CAP62669.1"/>
    <property type="molecule type" value="Genomic_DNA"/>
</dbReference>
<keyword evidence="1" id="KW-0695">RNA-directed DNA polymerase</keyword>
<proteinExistence type="predicted"/>
<keyword evidence="1" id="KW-0808">Transferase</keyword>
<keyword evidence="1" id="KW-0548">Nucleotidyltransferase</keyword>
<keyword evidence="1" id="KW-0239">DNA-directed DNA polymerase</keyword>
<dbReference type="AlphaFoldDB" id="B3CKE8"/>
<keyword evidence="1" id="KW-0614">Plasmid</keyword>
<name>B3CKE8_ENTFC</name>
<protein>
    <submittedName>
        <fullName evidence="1">Uncharacterized protein</fullName>
    </submittedName>
</protein>